<name>A0AAE0GW74_9CHLO</name>
<dbReference type="EMBL" id="LGRX02001910">
    <property type="protein sequence ID" value="KAK3285236.1"/>
    <property type="molecule type" value="Genomic_DNA"/>
</dbReference>
<evidence type="ECO:0000313" key="1">
    <source>
        <dbReference type="EMBL" id="KAK3285236.1"/>
    </source>
</evidence>
<proteinExistence type="predicted"/>
<keyword evidence="2" id="KW-1185">Reference proteome</keyword>
<dbReference type="AlphaFoldDB" id="A0AAE0GW74"/>
<evidence type="ECO:0000313" key="2">
    <source>
        <dbReference type="Proteomes" id="UP001190700"/>
    </source>
</evidence>
<organism evidence="1 2">
    <name type="scientific">Cymbomonas tetramitiformis</name>
    <dbReference type="NCBI Taxonomy" id="36881"/>
    <lineage>
        <taxon>Eukaryota</taxon>
        <taxon>Viridiplantae</taxon>
        <taxon>Chlorophyta</taxon>
        <taxon>Pyramimonadophyceae</taxon>
        <taxon>Pyramimonadales</taxon>
        <taxon>Pyramimonadaceae</taxon>
        <taxon>Cymbomonas</taxon>
    </lineage>
</organism>
<dbReference type="InterPro" id="IPR009072">
    <property type="entry name" value="Histone-fold"/>
</dbReference>
<comment type="caution">
    <text evidence="1">The sequence shown here is derived from an EMBL/GenBank/DDBJ whole genome shotgun (WGS) entry which is preliminary data.</text>
</comment>
<protein>
    <submittedName>
        <fullName evidence="1">Uncharacterized protein</fullName>
    </submittedName>
</protein>
<dbReference type="SUPFAM" id="SSF47113">
    <property type="entry name" value="Histone-fold"/>
    <property type="match status" value="1"/>
</dbReference>
<dbReference type="GO" id="GO:0046982">
    <property type="term" value="F:protein heterodimerization activity"/>
    <property type="evidence" value="ECO:0007669"/>
    <property type="project" value="InterPro"/>
</dbReference>
<dbReference type="Proteomes" id="UP001190700">
    <property type="component" value="Unassembled WGS sequence"/>
</dbReference>
<accession>A0AAE0GW74</accession>
<gene>
    <name evidence="1" type="ORF">CYMTET_7151</name>
</gene>
<reference evidence="1 2" key="1">
    <citation type="journal article" date="2015" name="Genome Biol. Evol.">
        <title>Comparative Genomics of a Bacterivorous Green Alga Reveals Evolutionary Causalities and Consequences of Phago-Mixotrophic Mode of Nutrition.</title>
        <authorList>
            <person name="Burns J.A."/>
            <person name="Paasch A."/>
            <person name="Narechania A."/>
            <person name="Kim E."/>
        </authorList>
    </citation>
    <scope>NUCLEOTIDE SEQUENCE [LARGE SCALE GENOMIC DNA]</scope>
    <source>
        <strain evidence="1 2">PLY_AMNH</strain>
    </source>
</reference>
<sequence length="458" mass="50815">MLPHLGSKEAPADEVLAHQAVMQVTSGAICFGSRHNILEGSRVPIQEPTMHAPTPSGTVIVHKMEYNMRALNGTWRAFKLDDESSLDTTGWFVCHESLHPWPTCQHILNTSGSPYEDDSGNSSNCEATFSAGVYVINRYDWSYYDKRGLEEGEEAQEGICLVDYAHGGERSETWSDAGLVLDVTGEYQFGRLEFAEGAARAFLYFTTNTEFTQTCFASGSTTLRELLTPDERYKRKIEAGEAFDGLEIINRIIFHNTQRPSDLVGPFSPEDRIFVMHDFEAILAASSGPTKRFEPALQDAISVVLDECIMSFLVAKFIPQLGAAAEGRLIADALFPRHTSHNTVDYHAHRALCGEERKEPCVGLERTIVCERLQSFVANHGAGSGWTETRSLSTSALCAMFEWLLTEIFDLAKNSSRDCSRPFIVPADVRTAIAFDQELVALLGQSFAFWNTKLVPST</sequence>
<dbReference type="Gene3D" id="1.10.20.10">
    <property type="entry name" value="Histone, subunit A"/>
    <property type="match status" value="1"/>
</dbReference>